<dbReference type="RefSeq" id="WP_068033140.1">
    <property type="nucleotide sequence ID" value="NZ_BLKU01000003.1"/>
</dbReference>
<dbReference type="Pfam" id="PF09851">
    <property type="entry name" value="SHOCT"/>
    <property type="match status" value="1"/>
</dbReference>
<name>A0AAX1J655_9MYCO</name>
<reference evidence="3" key="3">
    <citation type="submission" date="2020-11" db="EMBL/GenBank/DDBJ databases">
        <title>Intraspecies plasmid and genomic variation of Mycobacterium kubicae revealed by the complete genome sequences of two clinical isolates.</title>
        <authorList>
            <person name="Hendrix J.R."/>
            <person name="Epperson L.E."/>
            <person name="Honda J.R."/>
            <person name="Strong M."/>
        </authorList>
    </citation>
    <scope>NUCLEOTIDE SEQUENCE</scope>
    <source>
        <strain evidence="3">JCM 13573</strain>
    </source>
</reference>
<dbReference type="AlphaFoldDB" id="A0AAX1J655"/>
<gene>
    <name evidence="3" type="ORF">I2456_14450</name>
    <name evidence="2" type="ORF">MKUB_27740</name>
</gene>
<dbReference type="EMBL" id="CP065047">
    <property type="protein sequence ID" value="QPI35804.1"/>
    <property type="molecule type" value="Genomic_DNA"/>
</dbReference>
<evidence type="ECO:0000313" key="2">
    <source>
        <dbReference type="EMBL" id="GFG65284.1"/>
    </source>
</evidence>
<protein>
    <recommendedName>
        <fullName evidence="1">SHOCT domain-containing protein</fullName>
    </recommendedName>
</protein>
<sequence length="183" mass="19938">MPLFKKNIKAAWTEATAALEAQAERLMALPPAADLAAELMEAFGPNGAKRGKPLTQLDLVTWKLRGYQFDSRGQRAMVYKKLGAPIREAMQVLEHAELVQLRVRSESADTWSATSRGRQALERGKDAVRQCIAERGGRPAAGSSALPPQSIADRLQELETLRAAGAISPDEYSAARARVIDDI</sequence>
<evidence type="ECO:0000313" key="5">
    <source>
        <dbReference type="Proteomes" id="UP000663583"/>
    </source>
</evidence>
<evidence type="ECO:0000313" key="4">
    <source>
        <dbReference type="Proteomes" id="UP000465306"/>
    </source>
</evidence>
<feature type="domain" description="SHOCT" evidence="1">
    <location>
        <begin position="153"/>
        <end position="178"/>
    </location>
</feature>
<accession>A0AAX1J655</accession>
<reference evidence="2" key="2">
    <citation type="submission" date="2020-02" db="EMBL/GenBank/DDBJ databases">
        <authorList>
            <person name="Matsumoto Y."/>
            <person name="Kinjo T."/>
            <person name="Motooka D."/>
            <person name="Nabeya D."/>
            <person name="Jung N."/>
            <person name="Uechi K."/>
            <person name="Horii T."/>
            <person name="Iida T."/>
            <person name="Fujita J."/>
            <person name="Nakamura S."/>
        </authorList>
    </citation>
    <scope>NUCLEOTIDE SEQUENCE</scope>
    <source>
        <strain evidence="2">JCM 13573</strain>
    </source>
</reference>
<keyword evidence="4" id="KW-1185">Reference proteome</keyword>
<evidence type="ECO:0000259" key="1">
    <source>
        <dbReference type="Pfam" id="PF09851"/>
    </source>
</evidence>
<proteinExistence type="predicted"/>
<dbReference type="Proteomes" id="UP000663583">
    <property type="component" value="Chromosome"/>
</dbReference>
<dbReference type="Proteomes" id="UP000465306">
    <property type="component" value="Unassembled WGS sequence"/>
</dbReference>
<dbReference type="KEGG" id="mku:I2456_14450"/>
<evidence type="ECO:0000313" key="3">
    <source>
        <dbReference type="EMBL" id="QPI35804.1"/>
    </source>
</evidence>
<dbReference type="EMBL" id="BLKU01000003">
    <property type="protein sequence ID" value="GFG65284.1"/>
    <property type="molecule type" value="Genomic_DNA"/>
</dbReference>
<dbReference type="InterPro" id="IPR018649">
    <property type="entry name" value="SHOCT"/>
</dbReference>
<organism evidence="3 5">
    <name type="scientific">Mycobacterium kubicae</name>
    <dbReference type="NCBI Taxonomy" id="120959"/>
    <lineage>
        <taxon>Bacteria</taxon>
        <taxon>Bacillati</taxon>
        <taxon>Actinomycetota</taxon>
        <taxon>Actinomycetes</taxon>
        <taxon>Mycobacteriales</taxon>
        <taxon>Mycobacteriaceae</taxon>
        <taxon>Mycobacterium</taxon>
        <taxon>Mycobacterium simiae complex</taxon>
    </lineage>
</organism>
<reference evidence="2 4" key="1">
    <citation type="journal article" date="2019" name="Emerg. Microbes Infect.">
        <title>Comprehensive subspecies identification of 175 nontuberculous mycobacteria species based on 7547 genomic profiles.</title>
        <authorList>
            <person name="Matsumoto Y."/>
            <person name="Kinjo T."/>
            <person name="Motooka D."/>
            <person name="Nabeya D."/>
            <person name="Jung N."/>
            <person name="Uechi K."/>
            <person name="Horii T."/>
            <person name="Iida T."/>
            <person name="Fujita J."/>
            <person name="Nakamura S."/>
        </authorList>
    </citation>
    <scope>NUCLEOTIDE SEQUENCE [LARGE SCALE GENOMIC DNA]</scope>
    <source>
        <strain evidence="2 4">JCM 13573</strain>
    </source>
</reference>